<gene>
    <name evidence="3" type="ORF">BDV29DRAFT_96657</name>
</gene>
<evidence type="ECO:0000256" key="1">
    <source>
        <dbReference type="ARBA" id="ARBA00011353"/>
    </source>
</evidence>
<dbReference type="SUPFAM" id="SSF54160">
    <property type="entry name" value="Chromo domain-like"/>
    <property type="match status" value="1"/>
</dbReference>
<sequence>MRFKRKVSSSVSTHSTDEPRKNRWKTKHIIISSEEEEEEEEEEITDDDKSSDLDEDEWLINCILDETESQYLIDWEGPWTPSWEPKEHANDAAIQAWEEKKKKNSHFQNHSRLTEISETQLTNQASQGPIEESIDSSKKLTRQREISPLFIPLDAVSDPPPSSLEDSTWLEASKSRPLKPTTAPTHWGGELTVPISSAARSSKSTCVFEYTPDTSIPLEYLLPDEVQGYLATQRTNSLTSTPATASEAPKSGTETSPGSQRSKSTVSPSIQTSSGAPTYLLSGEGGEGDGIAETPPSTLAVVESQRPLRYPTSKPFASQNTLPSGSYLPGYSSLVSQLLLPRNCSSSW</sequence>
<organism evidence="3 4">
    <name type="scientific">Aspergillus leporis</name>
    <dbReference type="NCBI Taxonomy" id="41062"/>
    <lineage>
        <taxon>Eukaryota</taxon>
        <taxon>Fungi</taxon>
        <taxon>Dikarya</taxon>
        <taxon>Ascomycota</taxon>
        <taxon>Pezizomycotina</taxon>
        <taxon>Eurotiomycetes</taxon>
        <taxon>Eurotiomycetidae</taxon>
        <taxon>Eurotiales</taxon>
        <taxon>Aspergillaceae</taxon>
        <taxon>Aspergillus</taxon>
        <taxon>Aspergillus subgen. Circumdati</taxon>
    </lineage>
</organism>
<feature type="compositionally biased region" description="Acidic residues" evidence="2">
    <location>
        <begin position="33"/>
        <end position="46"/>
    </location>
</feature>
<feature type="compositionally biased region" description="Polar residues" evidence="2">
    <location>
        <begin position="252"/>
        <end position="276"/>
    </location>
</feature>
<feature type="region of interest" description="Disordered" evidence="2">
    <location>
        <begin position="99"/>
        <end position="190"/>
    </location>
</feature>
<evidence type="ECO:0000313" key="3">
    <source>
        <dbReference type="EMBL" id="KAB8076018.1"/>
    </source>
</evidence>
<comment type="subunit">
    <text evidence="1">Component of the NuA4 histone acetyltransferase complex.</text>
</comment>
<feature type="compositionally biased region" description="Polar residues" evidence="2">
    <location>
        <begin position="315"/>
        <end position="324"/>
    </location>
</feature>
<accession>A0A5N5X5I8</accession>
<evidence type="ECO:0000313" key="4">
    <source>
        <dbReference type="Proteomes" id="UP000326565"/>
    </source>
</evidence>
<dbReference type="InterPro" id="IPR016197">
    <property type="entry name" value="Chromo-like_dom_sf"/>
</dbReference>
<dbReference type="Proteomes" id="UP000326565">
    <property type="component" value="Unassembled WGS sequence"/>
</dbReference>
<feature type="compositionally biased region" description="Polar residues" evidence="2">
    <location>
        <begin position="234"/>
        <end position="244"/>
    </location>
</feature>
<feature type="compositionally biased region" description="Basic and acidic residues" evidence="2">
    <location>
        <begin position="135"/>
        <end position="145"/>
    </location>
</feature>
<evidence type="ECO:0008006" key="5">
    <source>
        <dbReference type="Google" id="ProtNLM"/>
    </source>
</evidence>
<feature type="region of interest" description="Disordered" evidence="2">
    <location>
        <begin position="1"/>
        <end position="54"/>
    </location>
</feature>
<feature type="compositionally biased region" description="Polar residues" evidence="2">
    <location>
        <begin position="106"/>
        <end position="127"/>
    </location>
</feature>
<protein>
    <recommendedName>
        <fullName evidence="5">Chromo domain-containing protein</fullName>
    </recommendedName>
</protein>
<dbReference type="OrthoDB" id="3647690at2759"/>
<dbReference type="Gene3D" id="2.40.50.40">
    <property type="match status" value="1"/>
</dbReference>
<name>A0A5N5X5I8_9EURO</name>
<keyword evidence="4" id="KW-1185">Reference proteome</keyword>
<reference evidence="3 4" key="1">
    <citation type="submission" date="2019-04" db="EMBL/GenBank/DDBJ databases">
        <title>Friends and foes A comparative genomics study of 23 Aspergillus species from section Flavi.</title>
        <authorList>
            <consortium name="DOE Joint Genome Institute"/>
            <person name="Kjaerbolling I."/>
            <person name="Vesth T."/>
            <person name="Frisvad J.C."/>
            <person name="Nybo J.L."/>
            <person name="Theobald S."/>
            <person name="Kildgaard S."/>
            <person name="Isbrandt T."/>
            <person name="Kuo A."/>
            <person name="Sato A."/>
            <person name="Lyhne E.K."/>
            <person name="Kogle M.E."/>
            <person name="Wiebenga A."/>
            <person name="Kun R.S."/>
            <person name="Lubbers R.J."/>
            <person name="Makela M.R."/>
            <person name="Barry K."/>
            <person name="Chovatia M."/>
            <person name="Clum A."/>
            <person name="Daum C."/>
            <person name="Haridas S."/>
            <person name="He G."/>
            <person name="LaButti K."/>
            <person name="Lipzen A."/>
            <person name="Mondo S."/>
            <person name="Riley R."/>
            <person name="Salamov A."/>
            <person name="Simmons B.A."/>
            <person name="Magnuson J.K."/>
            <person name="Henrissat B."/>
            <person name="Mortensen U.H."/>
            <person name="Larsen T.O."/>
            <person name="Devries R.P."/>
            <person name="Grigoriev I.V."/>
            <person name="Machida M."/>
            <person name="Baker S.E."/>
            <person name="Andersen M.R."/>
        </authorList>
    </citation>
    <scope>NUCLEOTIDE SEQUENCE [LARGE SCALE GENOMIC DNA]</scope>
    <source>
        <strain evidence="3 4">CBS 151.66</strain>
    </source>
</reference>
<dbReference type="AlphaFoldDB" id="A0A5N5X5I8"/>
<feature type="region of interest" description="Disordered" evidence="2">
    <location>
        <begin position="234"/>
        <end position="325"/>
    </location>
</feature>
<dbReference type="EMBL" id="ML732186">
    <property type="protein sequence ID" value="KAB8076018.1"/>
    <property type="molecule type" value="Genomic_DNA"/>
</dbReference>
<evidence type="ECO:0000256" key="2">
    <source>
        <dbReference type="SAM" id="MobiDB-lite"/>
    </source>
</evidence>
<proteinExistence type="predicted"/>